<name>A0ABR9U059_9NOSO</name>
<comment type="caution">
    <text evidence="2">The sequence shown here is derived from an EMBL/GenBank/DDBJ whole genome shotgun (WGS) entry which is preliminary data.</text>
</comment>
<keyword evidence="3" id="KW-1185">Reference proteome</keyword>
<dbReference type="SUPFAM" id="SSF53850">
    <property type="entry name" value="Periplasmic binding protein-like II"/>
    <property type="match status" value="1"/>
</dbReference>
<organism evidence="2 3">
    <name type="scientific">Nostoc cf. edaphicum LEGE 07299</name>
    <dbReference type="NCBI Taxonomy" id="2777974"/>
    <lineage>
        <taxon>Bacteria</taxon>
        <taxon>Bacillati</taxon>
        <taxon>Cyanobacteriota</taxon>
        <taxon>Cyanophyceae</taxon>
        <taxon>Nostocales</taxon>
        <taxon>Nostocaceae</taxon>
        <taxon>Nostoc</taxon>
    </lineage>
</organism>
<accession>A0ABR9U059</accession>
<feature type="non-terminal residue" evidence="2">
    <location>
        <position position="1"/>
    </location>
</feature>
<proteinExistence type="predicted"/>
<evidence type="ECO:0000313" key="3">
    <source>
        <dbReference type="Proteomes" id="UP000647836"/>
    </source>
</evidence>
<gene>
    <name evidence="2" type="ORF">IQ229_14045</name>
</gene>
<dbReference type="EMBL" id="JADEXF010000427">
    <property type="protein sequence ID" value="MBE9106019.1"/>
    <property type="molecule type" value="Genomic_DNA"/>
</dbReference>
<evidence type="ECO:0000313" key="2">
    <source>
        <dbReference type="EMBL" id="MBE9106019.1"/>
    </source>
</evidence>
<reference evidence="2 3" key="1">
    <citation type="submission" date="2020-10" db="EMBL/GenBank/DDBJ databases">
        <authorList>
            <person name="Castelo-Branco R."/>
            <person name="Eusebio N."/>
            <person name="Adriana R."/>
            <person name="Vieira A."/>
            <person name="Brugerolle De Fraissinette N."/>
            <person name="Rezende De Castro R."/>
            <person name="Schneider M.P."/>
            <person name="Vasconcelos V."/>
            <person name="Leao P.N."/>
        </authorList>
    </citation>
    <scope>NUCLEOTIDE SEQUENCE [LARGE SCALE GENOMIC DNA]</scope>
    <source>
        <strain evidence="2 3">LEGE 07299</strain>
    </source>
</reference>
<protein>
    <submittedName>
        <fullName evidence="2">ABC transporter substrate-binding protein</fullName>
    </submittedName>
</protein>
<dbReference type="Gene3D" id="3.40.190.10">
    <property type="entry name" value="Periplasmic binding protein-like II"/>
    <property type="match status" value="1"/>
</dbReference>
<feature type="compositionally biased region" description="Polar residues" evidence="1">
    <location>
        <begin position="7"/>
        <end position="25"/>
    </location>
</feature>
<evidence type="ECO:0000256" key="1">
    <source>
        <dbReference type="SAM" id="MobiDB-lite"/>
    </source>
</evidence>
<sequence>VPGCSFSPPNSQTASSPQPTQINPTGQRFDGVTINIITQDGPLAIDRSVSKVMDKVGAVVTPGSTQVLDRKTNKLVACDKFTCPYAIDNVNHAPYAANIGWTSVIYAKAAPKVKDAAYAFFSYMSQPAQANVDVTIGATGFNPYRISQFKNSDPWIKSGMSSEAANNYLAALGISLNSPNMVLSLTIPHNQQYQFEVLDDVVSKFLGNKITTEQAMQQIEQKWEQITNKVGLESQRAAYRATLGLNPINTTAKEISNP</sequence>
<feature type="region of interest" description="Disordered" evidence="1">
    <location>
        <begin position="1"/>
        <end position="25"/>
    </location>
</feature>
<dbReference type="Proteomes" id="UP000647836">
    <property type="component" value="Unassembled WGS sequence"/>
</dbReference>